<keyword evidence="4 11" id="KW-0547">Nucleotide-binding</keyword>
<accession>A0A419AVI8</accession>
<keyword evidence="7 11" id="KW-0460">Magnesium</keyword>
<comment type="similarity">
    <text evidence="11">Belongs to the diacylglycerol/lipid kinase family. YegS lipid kinase subfamily.</text>
</comment>
<keyword evidence="11" id="KW-0963">Cytoplasm</keyword>
<feature type="domain" description="DAGKc" evidence="12">
    <location>
        <begin position="2"/>
        <end position="138"/>
    </location>
</feature>
<dbReference type="InterPro" id="IPR017438">
    <property type="entry name" value="ATP-NAD_kinase_N"/>
</dbReference>
<feature type="binding site" evidence="11">
    <location>
        <position position="223"/>
    </location>
    <ligand>
        <name>Mg(2+)</name>
        <dbReference type="ChEBI" id="CHEBI:18420"/>
    </ligand>
</feature>
<comment type="cofactor">
    <cofactor evidence="11">
        <name>Mg(2+)</name>
        <dbReference type="ChEBI" id="CHEBI:18420"/>
    </cofactor>
    <cofactor evidence="11">
        <name>Ca(2+)</name>
        <dbReference type="ChEBI" id="CHEBI:29108"/>
    </cofactor>
    <text evidence="11">Binds 1 Mg(2+) ion per subunit. Ca(2+) may be able to substitute.</text>
</comment>
<evidence type="ECO:0000256" key="11">
    <source>
        <dbReference type="HAMAP-Rule" id="MF_01377"/>
    </source>
</evidence>
<dbReference type="PROSITE" id="PS50146">
    <property type="entry name" value="DAGK"/>
    <property type="match status" value="1"/>
</dbReference>
<organism evidence="13 14">
    <name type="scientific">Pectobacterium carotovorum</name>
    <name type="common">Erwinia carotovora</name>
    <dbReference type="NCBI Taxonomy" id="554"/>
    <lineage>
        <taxon>Bacteria</taxon>
        <taxon>Pseudomonadati</taxon>
        <taxon>Pseudomonadota</taxon>
        <taxon>Gammaproteobacteria</taxon>
        <taxon>Enterobacterales</taxon>
        <taxon>Pectobacteriaceae</taxon>
        <taxon>Pectobacterium</taxon>
    </lineage>
</organism>
<keyword evidence="9 11" id="KW-0594">Phospholipid biosynthesis</keyword>
<evidence type="ECO:0000256" key="10">
    <source>
        <dbReference type="ARBA" id="ARBA00023264"/>
    </source>
</evidence>
<keyword evidence="2 11" id="KW-0808">Transferase</keyword>
<feature type="binding site" evidence="11">
    <location>
        <position position="40"/>
    </location>
    <ligand>
        <name>ATP</name>
        <dbReference type="ChEBI" id="CHEBI:30616"/>
    </ligand>
</feature>
<keyword evidence="3 11" id="KW-0479">Metal-binding</keyword>
<dbReference type="NCBIfam" id="NF009602">
    <property type="entry name" value="PRK13054.1"/>
    <property type="match status" value="1"/>
</dbReference>
<dbReference type="InterPro" id="IPR022433">
    <property type="entry name" value="Lip_kinase_YegS"/>
</dbReference>
<dbReference type="Gene3D" id="3.40.50.10330">
    <property type="entry name" value="Probable inorganic polyphosphate/atp-NAD kinase, domain 1"/>
    <property type="match status" value="1"/>
</dbReference>
<evidence type="ECO:0000256" key="7">
    <source>
        <dbReference type="ARBA" id="ARBA00022842"/>
    </source>
</evidence>
<feature type="binding site" evidence="11">
    <location>
        <position position="225"/>
    </location>
    <ligand>
        <name>Mg(2+)</name>
        <dbReference type="ChEBI" id="CHEBI:18420"/>
    </ligand>
</feature>
<dbReference type="Pfam" id="PF19279">
    <property type="entry name" value="YegS_C"/>
    <property type="match status" value="1"/>
</dbReference>
<feature type="binding site" evidence="11">
    <location>
        <begin position="66"/>
        <end position="72"/>
    </location>
    <ligand>
        <name>ATP</name>
        <dbReference type="ChEBI" id="CHEBI:30616"/>
    </ligand>
</feature>
<dbReference type="HAMAP" id="MF_01377">
    <property type="entry name" value="YegS"/>
    <property type="match status" value="1"/>
</dbReference>
<evidence type="ECO:0000256" key="6">
    <source>
        <dbReference type="ARBA" id="ARBA00022840"/>
    </source>
</evidence>
<evidence type="ECO:0000256" key="1">
    <source>
        <dbReference type="ARBA" id="ARBA00022516"/>
    </source>
</evidence>
<feature type="binding site" evidence="11">
    <location>
        <position position="100"/>
    </location>
    <ligand>
        <name>ATP</name>
        <dbReference type="ChEBI" id="CHEBI:30616"/>
    </ligand>
</feature>
<dbReference type="GO" id="GO:0008654">
    <property type="term" value="P:phospholipid biosynthetic process"/>
    <property type="evidence" value="ECO:0007669"/>
    <property type="project" value="UniProtKB-UniRule"/>
</dbReference>
<dbReference type="InterPro" id="IPR050187">
    <property type="entry name" value="Lipid_Phosphate_FormReg"/>
</dbReference>
<comment type="subcellular location">
    <subcellularLocation>
        <location evidence="11">Cytoplasm</location>
    </subcellularLocation>
</comment>
<comment type="function">
    <text evidence="11">Probably phosphorylates lipids; the in vivo substrate is unknown.</text>
</comment>
<dbReference type="EMBL" id="QZDH01000029">
    <property type="protein sequence ID" value="RJL50869.1"/>
    <property type="molecule type" value="Genomic_DNA"/>
</dbReference>
<evidence type="ECO:0000259" key="12">
    <source>
        <dbReference type="PROSITE" id="PS50146"/>
    </source>
</evidence>
<dbReference type="PANTHER" id="PTHR12358">
    <property type="entry name" value="SPHINGOSINE KINASE"/>
    <property type="match status" value="1"/>
</dbReference>
<keyword evidence="6 11" id="KW-0067">ATP-binding</keyword>
<evidence type="ECO:0000256" key="5">
    <source>
        <dbReference type="ARBA" id="ARBA00022777"/>
    </source>
</evidence>
<reference evidence="13 14" key="1">
    <citation type="submission" date="2018-09" db="EMBL/GenBank/DDBJ databases">
        <title>Phylogenetic diversity of Pectobacterium and Dickeya strains causing blackleg disease of potato in Morocco.</title>
        <authorList>
            <person name="Oulghazi S."/>
            <person name="Moumni M."/>
            <person name="Faure D."/>
        </authorList>
    </citation>
    <scope>NUCLEOTIDE SEQUENCE [LARGE SCALE GENOMIC DNA]</scope>
    <source>
        <strain evidence="13 14">S1.15.11.2D</strain>
    </source>
</reference>
<dbReference type="InterPro" id="IPR045540">
    <property type="entry name" value="YegS/DAGK_C"/>
</dbReference>
<proteinExistence type="inferred from homology"/>
<dbReference type="InterPro" id="IPR016064">
    <property type="entry name" value="NAD/diacylglycerol_kinase_sf"/>
</dbReference>
<dbReference type="Gene3D" id="2.60.200.40">
    <property type="match status" value="1"/>
</dbReference>
<dbReference type="GO" id="GO:0005737">
    <property type="term" value="C:cytoplasm"/>
    <property type="evidence" value="ECO:0007669"/>
    <property type="project" value="UniProtKB-SubCell"/>
</dbReference>
<evidence type="ECO:0000256" key="3">
    <source>
        <dbReference type="ARBA" id="ARBA00022723"/>
    </source>
</evidence>
<dbReference type="GO" id="GO:0005886">
    <property type="term" value="C:plasma membrane"/>
    <property type="evidence" value="ECO:0007669"/>
    <property type="project" value="TreeGrafter"/>
</dbReference>
<evidence type="ECO:0000256" key="8">
    <source>
        <dbReference type="ARBA" id="ARBA00023098"/>
    </source>
</evidence>
<evidence type="ECO:0000256" key="9">
    <source>
        <dbReference type="ARBA" id="ARBA00023209"/>
    </source>
</evidence>
<dbReference type="SMART" id="SM00046">
    <property type="entry name" value="DAGKc"/>
    <property type="match status" value="1"/>
</dbReference>
<dbReference type="RefSeq" id="WP_119873933.1">
    <property type="nucleotide sequence ID" value="NZ_QZDH01000029.1"/>
</dbReference>
<evidence type="ECO:0000256" key="4">
    <source>
        <dbReference type="ARBA" id="ARBA00022741"/>
    </source>
</evidence>
<dbReference type="GO" id="GO:0005524">
    <property type="term" value="F:ATP binding"/>
    <property type="evidence" value="ECO:0007669"/>
    <property type="project" value="UniProtKB-UniRule"/>
</dbReference>
<name>A0A419AVI8_PECCA</name>
<keyword evidence="5 11" id="KW-0418">Kinase</keyword>
<evidence type="ECO:0000313" key="13">
    <source>
        <dbReference type="EMBL" id="RJL50869.1"/>
    </source>
</evidence>
<dbReference type="PANTHER" id="PTHR12358:SF106">
    <property type="entry name" value="LIPID KINASE YEGS"/>
    <property type="match status" value="1"/>
</dbReference>
<dbReference type="Proteomes" id="UP000283655">
    <property type="component" value="Unassembled WGS sequence"/>
</dbReference>
<dbReference type="InterPro" id="IPR001206">
    <property type="entry name" value="Diacylglycerol_kinase_cat_dom"/>
</dbReference>
<dbReference type="InterPro" id="IPR005218">
    <property type="entry name" value="Diacylglycerol/lipid_kinase"/>
</dbReference>
<dbReference type="NCBIfam" id="TIGR00147">
    <property type="entry name" value="YegS/Rv2252/BmrU family lipid kinase"/>
    <property type="match status" value="1"/>
</dbReference>
<keyword evidence="10 11" id="KW-1208">Phospholipid metabolism</keyword>
<keyword evidence="1 11" id="KW-0444">Lipid biosynthesis</keyword>
<dbReference type="AlphaFoldDB" id="A0A419AVI8"/>
<dbReference type="GO" id="GO:0000287">
    <property type="term" value="F:magnesium ion binding"/>
    <property type="evidence" value="ECO:0007669"/>
    <property type="project" value="UniProtKB-UniRule"/>
</dbReference>
<feature type="binding site" evidence="11">
    <location>
        <position position="220"/>
    </location>
    <ligand>
        <name>Mg(2+)</name>
        <dbReference type="ChEBI" id="CHEBI:18420"/>
    </ligand>
</feature>
<evidence type="ECO:0000313" key="14">
    <source>
        <dbReference type="Proteomes" id="UP000283655"/>
    </source>
</evidence>
<gene>
    <name evidence="13" type="primary">yegS</name>
    <name evidence="13" type="ORF">D5071_12580</name>
</gene>
<keyword evidence="8 11" id="KW-0443">Lipid metabolism</keyword>
<dbReference type="SUPFAM" id="SSF111331">
    <property type="entry name" value="NAD kinase/diacylglycerol kinase-like"/>
    <property type="match status" value="1"/>
</dbReference>
<dbReference type="GO" id="GO:0001727">
    <property type="term" value="F:lipid kinase activity"/>
    <property type="evidence" value="ECO:0007669"/>
    <property type="project" value="UniProtKB-UniRule"/>
</dbReference>
<sequence>MEKNPITLLILNGKSAGNEELREAIDELRKDGYTLHVRVTWEYGDAKRYVEEAIQLNADNVIAAGGDGTVNEVAAALAVQSEAGRPCLGRPCLGIVPLGTANDFATSCQIPMEMHNALTLAIKGRATAIDVAKVNDEHYFINMATGGFATRITTETPAKMKAALGSASYVLHALFRMDMLQAERCEIRGPDFHWEGDTLVIAVGNGRQAGGGQELCPEALINDGLLELSVLSAKELLPNMLQAWFTGSENQNMISATLPWLEITAPDDMTFNLDGEPLTAKRFRIEVLPAAIRCRLPPQCSLLE</sequence>
<comment type="caution">
    <text evidence="13">The sequence shown here is derived from an EMBL/GenBank/DDBJ whole genome shotgun (WGS) entry which is preliminary data.</text>
</comment>
<dbReference type="NCBIfam" id="TIGR03702">
    <property type="entry name" value="lip_kinase_YegS"/>
    <property type="match status" value="1"/>
</dbReference>
<dbReference type="EC" id="2.7.1.-" evidence="11"/>
<dbReference type="Pfam" id="PF00781">
    <property type="entry name" value="DAGK_cat"/>
    <property type="match status" value="1"/>
</dbReference>
<evidence type="ECO:0000256" key="2">
    <source>
        <dbReference type="ARBA" id="ARBA00022679"/>
    </source>
</evidence>
<protein>
    <recommendedName>
        <fullName evidence="11">Probable lipid kinase YegS-like</fullName>
        <ecNumber evidence="11">2.7.1.-</ecNumber>
    </recommendedName>
</protein>
<feature type="active site" description="Proton acceptor" evidence="11">
    <location>
        <position position="276"/>
    </location>
</feature>